<dbReference type="NCBIfam" id="TIGR01976">
    <property type="entry name" value="am_tr_V_VC1184"/>
    <property type="match status" value="1"/>
</dbReference>
<dbReference type="InterPro" id="IPR015421">
    <property type="entry name" value="PyrdxlP-dep_Trfase_major"/>
</dbReference>
<dbReference type="RefSeq" id="WP_208738980.1">
    <property type="nucleotide sequence ID" value="NZ_CP024915.1"/>
</dbReference>
<dbReference type="AlphaFoldDB" id="A0A2L0UEN8"/>
<dbReference type="InterPro" id="IPR011340">
    <property type="entry name" value="Cys_dSase-rel"/>
</dbReference>
<dbReference type="Gene3D" id="3.90.1150.10">
    <property type="entry name" value="Aspartate Aminotransferase, domain 1"/>
    <property type="match status" value="1"/>
</dbReference>
<dbReference type="InterPro" id="IPR015422">
    <property type="entry name" value="PyrdxlP-dep_Trfase_small"/>
</dbReference>
<protein>
    <submittedName>
        <fullName evidence="2">Cysteine desulfurase-like protein</fullName>
    </submittedName>
</protein>
<dbReference type="InterPro" id="IPR000192">
    <property type="entry name" value="Aminotrans_V_dom"/>
</dbReference>
<dbReference type="EMBL" id="CP024915">
    <property type="protein sequence ID" value="AUZ87676.1"/>
    <property type="molecule type" value="Genomic_DNA"/>
</dbReference>
<evidence type="ECO:0000313" key="3">
    <source>
        <dbReference type="Proteomes" id="UP000239187"/>
    </source>
</evidence>
<dbReference type="PANTHER" id="PTHR43586">
    <property type="entry name" value="CYSTEINE DESULFURASE"/>
    <property type="match status" value="1"/>
</dbReference>
<reference evidence="2 3" key="1">
    <citation type="submission" date="2017-11" db="EMBL/GenBank/DDBJ databases">
        <title>Draft genome of Arthrobacter agilis strain UMCV2, a plant growth-promoting rhizobacterium and biocontrol capacity of phytopathogenic fungi.</title>
        <authorList>
            <person name="Martinez-Camara R."/>
            <person name="Santoyo G."/>
            <person name="Moreno-Hagelsieb G."/>
            <person name="Valencia-Cantero E."/>
        </authorList>
    </citation>
    <scope>NUCLEOTIDE SEQUENCE [LARGE SCALE GENOMIC DNA]</scope>
    <source>
        <strain evidence="2 3">UMCV2</strain>
    </source>
</reference>
<feature type="domain" description="Aminotransferase class V" evidence="1">
    <location>
        <begin position="21"/>
        <end position="392"/>
    </location>
</feature>
<dbReference type="SUPFAM" id="SSF53383">
    <property type="entry name" value="PLP-dependent transferases"/>
    <property type="match status" value="1"/>
</dbReference>
<dbReference type="PANTHER" id="PTHR43586:SF21">
    <property type="entry name" value="PYRIDOXAL PHOSPHATE (PLP)-DEPENDENT ASPARTATE AMINOTRANSFERASE SUPERFAMILY"/>
    <property type="match status" value="1"/>
</dbReference>
<evidence type="ECO:0000313" key="2">
    <source>
        <dbReference type="EMBL" id="AUZ87676.1"/>
    </source>
</evidence>
<name>A0A2L0UEN8_9MICC</name>
<evidence type="ECO:0000259" key="1">
    <source>
        <dbReference type="Pfam" id="PF00266"/>
    </source>
</evidence>
<dbReference type="Gene3D" id="3.40.640.10">
    <property type="entry name" value="Type I PLP-dependent aspartate aminotransferase-like (Major domain)"/>
    <property type="match status" value="1"/>
</dbReference>
<proteinExistence type="predicted"/>
<dbReference type="Pfam" id="PF00266">
    <property type="entry name" value="Aminotran_5"/>
    <property type="match status" value="1"/>
</dbReference>
<sequence length="402" mass="42520">MTLDIAAFRAHFPALRTGTAYFDGPGGTQAPAVVGAAIADAITGPLSNRGLGMGSERNAESAVSGFRAAMADLLGAHPGGVVYGRSATQLTYDFSRHLAKTWQPGDEVVVSRLDHDSNIRPWVQAADAVGAIVRWIDFEPDTTEIDQASVATAITERTKLVAITAASNLLGTKPPVRRIADAAHGVGALVYVDGVHYTAHAAVDVKALGADFFACSPYKFLGPHCGVLVADPELLESLQPDKLLPSTNAVPERFEFGTLPYEIMAGTTAAVDFLAAIAPGTGTGRRARLLASAHLVDEHELALRSRIEAGLAELGDAVVLHSKAKDRTPTLLVTFPGRSSADAYRFLADRNILAPAGSFYAYEAFRRLDLEDSAALRVGLAPYNNDDDVDRLLTALGEFVAS</sequence>
<organism evidence="2 3">
    <name type="scientific">Arthrobacter agilis</name>
    <dbReference type="NCBI Taxonomy" id="37921"/>
    <lineage>
        <taxon>Bacteria</taxon>
        <taxon>Bacillati</taxon>
        <taxon>Actinomycetota</taxon>
        <taxon>Actinomycetes</taxon>
        <taxon>Micrococcales</taxon>
        <taxon>Micrococcaceae</taxon>
        <taxon>Arthrobacter</taxon>
    </lineage>
</organism>
<dbReference type="InterPro" id="IPR015424">
    <property type="entry name" value="PyrdxlP-dep_Trfase"/>
</dbReference>
<accession>A0A2L0UEN8</accession>
<dbReference type="Proteomes" id="UP000239187">
    <property type="component" value="Chromosome"/>
</dbReference>
<gene>
    <name evidence="2" type="ORF">CVO76_08585</name>
</gene>